<reference evidence="2 3" key="1">
    <citation type="submission" date="2024-04" db="EMBL/GenBank/DDBJ databases">
        <authorList>
            <person name="Fracassetti M."/>
        </authorList>
    </citation>
    <scope>NUCLEOTIDE SEQUENCE [LARGE SCALE GENOMIC DNA]</scope>
</reference>
<dbReference type="CDD" id="cd09272">
    <property type="entry name" value="RNase_HI_RT_Ty1"/>
    <property type="match status" value="1"/>
</dbReference>
<evidence type="ECO:0008006" key="4">
    <source>
        <dbReference type="Google" id="ProtNLM"/>
    </source>
</evidence>
<dbReference type="Proteomes" id="UP001497516">
    <property type="component" value="Chromosome 5"/>
</dbReference>
<keyword evidence="3" id="KW-1185">Reference proteome</keyword>
<evidence type="ECO:0000313" key="3">
    <source>
        <dbReference type="Proteomes" id="UP001497516"/>
    </source>
</evidence>
<accession>A0AAV2EU90</accession>
<evidence type="ECO:0000313" key="2">
    <source>
        <dbReference type="EMBL" id="CAL1389536.1"/>
    </source>
</evidence>
<dbReference type="AlphaFoldDB" id="A0AAV2EU90"/>
<evidence type="ECO:0000256" key="1">
    <source>
        <dbReference type="SAM" id="MobiDB-lite"/>
    </source>
</evidence>
<protein>
    <recommendedName>
        <fullName evidence="4">Polyprotein</fullName>
    </recommendedName>
</protein>
<name>A0AAV2EU90_9ROSI</name>
<dbReference type="EMBL" id="OZ034818">
    <property type="protein sequence ID" value="CAL1389536.1"/>
    <property type="molecule type" value="Genomic_DNA"/>
</dbReference>
<feature type="region of interest" description="Disordered" evidence="1">
    <location>
        <begin position="57"/>
        <end position="76"/>
    </location>
</feature>
<proteinExistence type="predicted"/>
<organism evidence="2 3">
    <name type="scientific">Linum trigynum</name>
    <dbReference type="NCBI Taxonomy" id="586398"/>
    <lineage>
        <taxon>Eukaryota</taxon>
        <taxon>Viridiplantae</taxon>
        <taxon>Streptophyta</taxon>
        <taxon>Embryophyta</taxon>
        <taxon>Tracheophyta</taxon>
        <taxon>Spermatophyta</taxon>
        <taxon>Magnoliopsida</taxon>
        <taxon>eudicotyledons</taxon>
        <taxon>Gunneridae</taxon>
        <taxon>Pentapetalae</taxon>
        <taxon>rosids</taxon>
        <taxon>fabids</taxon>
        <taxon>Malpighiales</taxon>
        <taxon>Linaceae</taxon>
        <taxon>Linum</taxon>
    </lineage>
</organism>
<gene>
    <name evidence="2" type="ORF">LTRI10_LOCUS30387</name>
</gene>
<sequence length="289" mass="33063">MKYKEGKSLADHLNEIQGIVDQLSGMGIKMEDEKKLIRSRNAVFIENETIEDVVARKEVPSTDASQPSLGLVPPTPALTEVGEEAQHDQPEIVEQDAPVEVQPEDADDDGQPPAIEGSPVQMKRFGRVTRRSTRYPETEYVSLTDGGEPESFTEAMNDEHKQRWIEAMQDEMDSLYENKTFELVKLPKGKRALKNKWVFKIKHDEHNRTTQLFCDSQSAIHLAKNASFHARSKHIDVRYHWIRDVLEMKQLQLEKIHTDENGSDMCTKTLPREKFEFCRLAAGMTKSPM</sequence>